<organism evidence="3 4">
    <name type="scientific">Sphaerobolus stellatus (strain SS14)</name>
    <dbReference type="NCBI Taxonomy" id="990650"/>
    <lineage>
        <taxon>Eukaryota</taxon>
        <taxon>Fungi</taxon>
        <taxon>Dikarya</taxon>
        <taxon>Basidiomycota</taxon>
        <taxon>Agaricomycotina</taxon>
        <taxon>Agaricomycetes</taxon>
        <taxon>Phallomycetidae</taxon>
        <taxon>Geastrales</taxon>
        <taxon>Sphaerobolaceae</taxon>
        <taxon>Sphaerobolus</taxon>
    </lineage>
</organism>
<dbReference type="EMBL" id="KN837169">
    <property type="protein sequence ID" value="KIJ37358.1"/>
    <property type="molecule type" value="Genomic_DNA"/>
</dbReference>
<keyword evidence="4" id="KW-1185">Reference proteome</keyword>
<name>A0A0C9U3D8_SPHS4</name>
<feature type="transmembrane region" description="Helical" evidence="1">
    <location>
        <begin position="48"/>
        <end position="72"/>
    </location>
</feature>
<reference evidence="3 4" key="1">
    <citation type="submission" date="2014-06" db="EMBL/GenBank/DDBJ databases">
        <title>Evolutionary Origins and Diversification of the Mycorrhizal Mutualists.</title>
        <authorList>
            <consortium name="DOE Joint Genome Institute"/>
            <consortium name="Mycorrhizal Genomics Consortium"/>
            <person name="Kohler A."/>
            <person name="Kuo A."/>
            <person name="Nagy L.G."/>
            <person name="Floudas D."/>
            <person name="Copeland A."/>
            <person name="Barry K.W."/>
            <person name="Cichocki N."/>
            <person name="Veneault-Fourrey C."/>
            <person name="LaButti K."/>
            <person name="Lindquist E.A."/>
            <person name="Lipzen A."/>
            <person name="Lundell T."/>
            <person name="Morin E."/>
            <person name="Murat C."/>
            <person name="Riley R."/>
            <person name="Ohm R."/>
            <person name="Sun H."/>
            <person name="Tunlid A."/>
            <person name="Henrissat B."/>
            <person name="Grigoriev I.V."/>
            <person name="Hibbett D.S."/>
            <person name="Martin F."/>
        </authorList>
    </citation>
    <scope>NUCLEOTIDE SEQUENCE [LARGE SCALE GENOMIC DNA]</scope>
    <source>
        <strain evidence="3 4">SS14</strain>
    </source>
</reference>
<feature type="transmembrane region" description="Helical" evidence="1">
    <location>
        <begin position="92"/>
        <end position="112"/>
    </location>
</feature>
<proteinExistence type="predicted"/>
<dbReference type="PANTHER" id="PTHR40465">
    <property type="entry name" value="CHROMOSOME 1, WHOLE GENOME SHOTGUN SEQUENCE"/>
    <property type="match status" value="1"/>
</dbReference>
<feature type="transmembrane region" description="Helical" evidence="1">
    <location>
        <begin position="212"/>
        <end position="233"/>
    </location>
</feature>
<dbReference type="OrthoDB" id="2745105at2759"/>
<feature type="transmembrane region" description="Helical" evidence="1">
    <location>
        <begin position="12"/>
        <end position="36"/>
    </location>
</feature>
<feature type="transmembrane region" description="Helical" evidence="1">
    <location>
        <begin position="119"/>
        <end position="141"/>
    </location>
</feature>
<dbReference type="PANTHER" id="PTHR40465:SF1">
    <property type="entry name" value="DUF6534 DOMAIN-CONTAINING PROTEIN"/>
    <property type="match status" value="1"/>
</dbReference>
<protein>
    <recommendedName>
        <fullName evidence="2">DUF6534 domain-containing protein</fullName>
    </recommendedName>
</protein>
<feature type="domain" description="DUF6534" evidence="2">
    <location>
        <begin position="178"/>
        <end position="263"/>
    </location>
</feature>
<gene>
    <name evidence="3" type="ORF">M422DRAFT_781718</name>
</gene>
<keyword evidence="1" id="KW-1133">Transmembrane helix</keyword>
<keyword evidence="1" id="KW-0812">Transmembrane</keyword>
<dbReference type="Pfam" id="PF20152">
    <property type="entry name" value="DUF6534"/>
    <property type="match status" value="1"/>
</dbReference>
<sequence length="306" mass="34910">MRSTMDLDSTYGAMYIGIMVATFFQGILTLQSYVYYETYRKDSWKLKALVAVVWSIDFIHLIFIGKAGYHYFITNWGNVDSLAMSVWEFDAHPILIGVATILSQAFFLWRLYRFSGQNVFLLLFLTAICLVPFVFNVYIAVQSIKVNYLTPAGLADQWGKHEIQSLRPEAINLFVWGATSDVLIASILCYYLHQEKSDYEKTNSLIDRVIRYTVTTGLATSVFAVACLVTYFIRPESFIFVSMHFSLGRMYTNNLIAALNYRHQLRGINNRCNACLESVSIQFTSTTNGTSNILNTEKDGTLPFFL</sequence>
<dbReference type="Proteomes" id="UP000054279">
    <property type="component" value="Unassembled WGS sequence"/>
</dbReference>
<evidence type="ECO:0000256" key="1">
    <source>
        <dbReference type="SAM" id="Phobius"/>
    </source>
</evidence>
<accession>A0A0C9U3D8</accession>
<dbReference type="AlphaFoldDB" id="A0A0C9U3D8"/>
<dbReference type="InterPro" id="IPR045339">
    <property type="entry name" value="DUF6534"/>
</dbReference>
<keyword evidence="1" id="KW-0472">Membrane</keyword>
<evidence type="ECO:0000313" key="3">
    <source>
        <dbReference type="EMBL" id="KIJ37358.1"/>
    </source>
</evidence>
<evidence type="ECO:0000313" key="4">
    <source>
        <dbReference type="Proteomes" id="UP000054279"/>
    </source>
</evidence>
<feature type="transmembrane region" description="Helical" evidence="1">
    <location>
        <begin position="173"/>
        <end position="192"/>
    </location>
</feature>
<evidence type="ECO:0000259" key="2">
    <source>
        <dbReference type="Pfam" id="PF20152"/>
    </source>
</evidence>
<dbReference type="HOGENOM" id="CLU_046025_5_4_1"/>